<dbReference type="Proteomes" id="UP000290092">
    <property type="component" value="Unassembled WGS sequence"/>
</dbReference>
<dbReference type="EC" id="6.3.4.13" evidence="4 14"/>
<dbReference type="FunFam" id="3.30.470.20:FF:000018">
    <property type="entry name" value="Trifunctional purine biosynthetic protein adenosine-3"/>
    <property type="match status" value="1"/>
</dbReference>
<dbReference type="Gene3D" id="3.30.470.20">
    <property type="entry name" value="ATP-grasp fold, B domain"/>
    <property type="match status" value="1"/>
</dbReference>
<evidence type="ECO:0000256" key="12">
    <source>
        <dbReference type="ARBA" id="ARBA00042242"/>
    </source>
</evidence>
<evidence type="ECO:0000256" key="8">
    <source>
        <dbReference type="ARBA" id="ARBA00022755"/>
    </source>
</evidence>
<comment type="cofactor">
    <cofactor evidence="2">
        <name>Mg(2+)</name>
        <dbReference type="ChEBI" id="CHEBI:18420"/>
    </cofactor>
</comment>
<evidence type="ECO:0000259" key="16">
    <source>
        <dbReference type="PROSITE" id="PS50975"/>
    </source>
</evidence>
<feature type="domain" description="ATP-grasp" evidence="16">
    <location>
        <begin position="104"/>
        <end position="310"/>
    </location>
</feature>
<dbReference type="SUPFAM" id="SSF52440">
    <property type="entry name" value="PreATP-grasp domain"/>
    <property type="match status" value="1"/>
</dbReference>
<dbReference type="Gene3D" id="3.40.50.20">
    <property type="match status" value="1"/>
</dbReference>
<proteinExistence type="inferred from homology"/>
<dbReference type="AlphaFoldDB" id="A0AAX2ALI3"/>
<evidence type="ECO:0000256" key="2">
    <source>
        <dbReference type="ARBA" id="ARBA00001946"/>
    </source>
</evidence>
<dbReference type="GO" id="GO:0006189">
    <property type="term" value="P:'de novo' IMP biosynthetic process"/>
    <property type="evidence" value="ECO:0007669"/>
    <property type="project" value="UniProtKB-UniRule"/>
</dbReference>
<evidence type="ECO:0000256" key="9">
    <source>
        <dbReference type="ARBA" id="ARBA00022840"/>
    </source>
</evidence>
<evidence type="ECO:0000256" key="1">
    <source>
        <dbReference type="ARBA" id="ARBA00001936"/>
    </source>
</evidence>
<keyword evidence="7 15" id="KW-0547">Nucleotide-binding</keyword>
<dbReference type="Pfam" id="PF02843">
    <property type="entry name" value="GARS_C"/>
    <property type="match status" value="1"/>
</dbReference>
<dbReference type="InterPro" id="IPR013815">
    <property type="entry name" value="ATP_grasp_subdomain_1"/>
</dbReference>
<gene>
    <name evidence="14" type="primary">purD</name>
    <name evidence="17" type="ORF">CP985_02095</name>
</gene>
<organism evidence="17 18">
    <name type="scientific">Malaciobacter mytili LMG 24559</name>
    <dbReference type="NCBI Taxonomy" id="1032238"/>
    <lineage>
        <taxon>Bacteria</taxon>
        <taxon>Pseudomonadati</taxon>
        <taxon>Campylobacterota</taxon>
        <taxon>Epsilonproteobacteria</taxon>
        <taxon>Campylobacterales</taxon>
        <taxon>Arcobacteraceae</taxon>
        <taxon>Malaciobacter</taxon>
    </lineage>
</organism>
<keyword evidence="6" id="KW-0479">Metal-binding</keyword>
<dbReference type="InterPro" id="IPR020562">
    <property type="entry name" value="PRibGlycinamide_synth_N"/>
</dbReference>
<sequence length="421" mass="45802">MNILILGSGGREYSIGLSIFNEKKHTLFFTPGNGATENLGKNINIKDYEELALWAKDNNIDLTIVGPEAPLVDGVVDIFRKHNLTIFGPSRAAARLEGSKAYMKNILKKYNIPTAAFIETTNEQEAHAFIDTMNEPIVVKADGLCAGKGVIIASTKQEAKEAASEMLNGNSFGEAGTNVVIEEFLDGYELSIFAICDGVNYKVLPAAQDHKRVGDNDTGPNTGGMGAYAPTPLVNDEIYKKVEERVIKPTLEGMRKENAAFEGVLFIGIMVVKGEPIVLEYNVRFGDPECEILMPLLQTPVSELFYKGATKDLDSLDIKIKDEFAVGVVMASGNYPYSSSEPAEIIVDEIVDEDILNNTHISFAGVEKIDGKLMATGGRVLVCVGFGKSIKQARDRAYALCGQVHFAGKKCRTDIAYQALK</sequence>
<evidence type="ECO:0000256" key="14">
    <source>
        <dbReference type="HAMAP-Rule" id="MF_00138"/>
    </source>
</evidence>
<dbReference type="NCBIfam" id="TIGR00877">
    <property type="entry name" value="purD"/>
    <property type="match status" value="1"/>
</dbReference>
<dbReference type="PROSITE" id="PS50975">
    <property type="entry name" value="ATP_GRASP"/>
    <property type="match status" value="1"/>
</dbReference>
<dbReference type="InterPro" id="IPR020560">
    <property type="entry name" value="PRibGlycinamide_synth_C-dom"/>
</dbReference>
<evidence type="ECO:0000256" key="6">
    <source>
        <dbReference type="ARBA" id="ARBA00022723"/>
    </source>
</evidence>
<dbReference type="Gene3D" id="3.30.1490.20">
    <property type="entry name" value="ATP-grasp fold, A domain"/>
    <property type="match status" value="1"/>
</dbReference>
<dbReference type="HAMAP" id="MF_00138">
    <property type="entry name" value="GARS"/>
    <property type="match status" value="1"/>
</dbReference>
<evidence type="ECO:0000256" key="5">
    <source>
        <dbReference type="ARBA" id="ARBA00022598"/>
    </source>
</evidence>
<dbReference type="EMBL" id="NXID01000004">
    <property type="protein sequence ID" value="RXK16751.1"/>
    <property type="molecule type" value="Genomic_DNA"/>
</dbReference>
<dbReference type="Gene3D" id="3.90.600.10">
    <property type="entry name" value="Phosphoribosylglycinamide synthetase, C-terminal domain"/>
    <property type="match status" value="1"/>
</dbReference>
<dbReference type="GO" id="GO:0009113">
    <property type="term" value="P:purine nucleobase biosynthetic process"/>
    <property type="evidence" value="ECO:0007669"/>
    <property type="project" value="InterPro"/>
</dbReference>
<keyword evidence="9 15" id="KW-0067">ATP-binding</keyword>
<comment type="catalytic activity">
    <reaction evidence="14">
        <text>5-phospho-beta-D-ribosylamine + glycine + ATP = N(1)-(5-phospho-beta-D-ribosyl)glycinamide + ADP + phosphate + H(+)</text>
        <dbReference type="Rhea" id="RHEA:17453"/>
        <dbReference type="ChEBI" id="CHEBI:15378"/>
        <dbReference type="ChEBI" id="CHEBI:30616"/>
        <dbReference type="ChEBI" id="CHEBI:43474"/>
        <dbReference type="ChEBI" id="CHEBI:57305"/>
        <dbReference type="ChEBI" id="CHEBI:58681"/>
        <dbReference type="ChEBI" id="CHEBI:143788"/>
        <dbReference type="ChEBI" id="CHEBI:456216"/>
        <dbReference type="EC" id="6.3.4.13"/>
    </reaction>
</comment>
<evidence type="ECO:0000256" key="3">
    <source>
        <dbReference type="ARBA" id="ARBA00005174"/>
    </source>
</evidence>
<evidence type="ECO:0000256" key="15">
    <source>
        <dbReference type="PROSITE-ProRule" id="PRU00409"/>
    </source>
</evidence>
<dbReference type="InterPro" id="IPR020559">
    <property type="entry name" value="PRibGlycinamide_synth_CS"/>
</dbReference>
<evidence type="ECO:0000256" key="10">
    <source>
        <dbReference type="ARBA" id="ARBA00023211"/>
    </source>
</evidence>
<dbReference type="RefSeq" id="WP_114841921.1">
    <property type="nucleotide sequence ID" value="NZ_CP031219.1"/>
</dbReference>
<dbReference type="PROSITE" id="PS00184">
    <property type="entry name" value="GARS"/>
    <property type="match status" value="1"/>
</dbReference>
<dbReference type="PANTHER" id="PTHR43472">
    <property type="entry name" value="PHOSPHORIBOSYLAMINE--GLYCINE LIGASE"/>
    <property type="match status" value="1"/>
</dbReference>
<dbReference type="GO" id="GO:0005524">
    <property type="term" value="F:ATP binding"/>
    <property type="evidence" value="ECO:0007669"/>
    <property type="project" value="UniProtKB-UniRule"/>
</dbReference>
<evidence type="ECO:0000256" key="7">
    <source>
        <dbReference type="ARBA" id="ARBA00022741"/>
    </source>
</evidence>
<evidence type="ECO:0000256" key="11">
    <source>
        <dbReference type="ARBA" id="ARBA00038345"/>
    </source>
</evidence>
<dbReference type="InterPro" id="IPR016185">
    <property type="entry name" value="PreATP-grasp_dom_sf"/>
</dbReference>
<dbReference type="GO" id="GO:0046872">
    <property type="term" value="F:metal ion binding"/>
    <property type="evidence" value="ECO:0007669"/>
    <property type="project" value="UniProtKB-KW"/>
</dbReference>
<comment type="similarity">
    <text evidence="11 14">Belongs to the GARS family.</text>
</comment>
<dbReference type="InterPro" id="IPR037123">
    <property type="entry name" value="PRibGlycinamide_synth_C_sf"/>
</dbReference>
<evidence type="ECO:0000256" key="13">
    <source>
        <dbReference type="ARBA" id="ARBA00042864"/>
    </source>
</evidence>
<comment type="pathway">
    <text evidence="3 14">Purine metabolism; IMP biosynthesis via de novo pathway; N(1)-(5-phospho-D-ribosyl)glycinamide from 5-phospho-alpha-D-ribose 1-diphosphate: step 2/2.</text>
</comment>
<dbReference type="FunFam" id="3.30.1490.20:FF:000006">
    <property type="entry name" value="phosphoribosylamine--glycine ligase, chloroplastic-like"/>
    <property type="match status" value="1"/>
</dbReference>
<evidence type="ECO:0000256" key="4">
    <source>
        <dbReference type="ARBA" id="ARBA00013255"/>
    </source>
</evidence>
<dbReference type="SMART" id="SM01210">
    <property type="entry name" value="GARS_C"/>
    <property type="match status" value="1"/>
</dbReference>
<dbReference type="PANTHER" id="PTHR43472:SF1">
    <property type="entry name" value="PHOSPHORIBOSYLAMINE--GLYCINE LIGASE, CHLOROPLASTIC"/>
    <property type="match status" value="1"/>
</dbReference>
<protein>
    <recommendedName>
        <fullName evidence="4 14">Phosphoribosylamine--glycine ligase</fullName>
        <ecNumber evidence="4 14">6.3.4.13</ecNumber>
    </recommendedName>
    <alternativeName>
        <fullName evidence="14">GARS</fullName>
    </alternativeName>
    <alternativeName>
        <fullName evidence="12 14">Glycinamide ribonucleotide synthetase</fullName>
    </alternativeName>
    <alternativeName>
        <fullName evidence="13 14">Phosphoribosylglycinamide synthetase</fullName>
    </alternativeName>
</protein>
<dbReference type="InterPro" id="IPR011054">
    <property type="entry name" value="Rudment_hybrid_motif"/>
</dbReference>
<comment type="cofactor">
    <cofactor evidence="1">
        <name>Mn(2+)</name>
        <dbReference type="ChEBI" id="CHEBI:29035"/>
    </cofactor>
</comment>
<dbReference type="Pfam" id="PF02844">
    <property type="entry name" value="GARS_N"/>
    <property type="match status" value="1"/>
</dbReference>
<dbReference type="SUPFAM" id="SSF56059">
    <property type="entry name" value="Glutathione synthetase ATP-binding domain-like"/>
    <property type="match status" value="1"/>
</dbReference>
<keyword evidence="8 14" id="KW-0658">Purine biosynthesis</keyword>
<evidence type="ECO:0000313" key="17">
    <source>
        <dbReference type="EMBL" id="RXK16751.1"/>
    </source>
</evidence>
<dbReference type="Pfam" id="PF01071">
    <property type="entry name" value="GARS_A"/>
    <property type="match status" value="1"/>
</dbReference>
<keyword evidence="10" id="KW-0464">Manganese</keyword>
<dbReference type="InterPro" id="IPR000115">
    <property type="entry name" value="PRibGlycinamide_synth"/>
</dbReference>
<dbReference type="InterPro" id="IPR020561">
    <property type="entry name" value="PRibGlycinamid_synth_ATP-grasp"/>
</dbReference>
<name>A0AAX2ALI3_9BACT</name>
<evidence type="ECO:0000313" key="18">
    <source>
        <dbReference type="Proteomes" id="UP000290092"/>
    </source>
</evidence>
<dbReference type="InterPro" id="IPR011761">
    <property type="entry name" value="ATP-grasp"/>
</dbReference>
<dbReference type="GO" id="GO:0004637">
    <property type="term" value="F:phosphoribosylamine-glycine ligase activity"/>
    <property type="evidence" value="ECO:0007669"/>
    <property type="project" value="UniProtKB-UniRule"/>
</dbReference>
<accession>A0AAX2ALI3</accession>
<keyword evidence="18" id="KW-1185">Reference proteome</keyword>
<dbReference type="SUPFAM" id="SSF51246">
    <property type="entry name" value="Rudiment single hybrid motif"/>
    <property type="match status" value="1"/>
</dbReference>
<reference evidence="17 18" key="1">
    <citation type="submission" date="2017-09" db="EMBL/GenBank/DDBJ databases">
        <title>Genomics of the genus Arcobacter.</title>
        <authorList>
            <person name="Perez-Cataluna A."/>
            <person name="Figueras M.J."/>
            <person name="Salas-Masso N."/>
        </authorList>
    </citation>
    <scope>NUCLEOTIDE SEQUENCE [LARGE SCALE GENOMIC DNA]</scope>
    <source>
        <strain evidence="17 18">CECT 7386</strain>
    </source>
</reference>
<keyword evidence="5 14" id="KW-0436">Ligase</keyword>
<dbReference type="SMART" id="SM01209">
    <property type="entry name" value="GARS_A"/>
    <property type="match status" value="1"/>
</dbReference>
<dbReference type="KEGG" id="amyt:AMYT_1492"/>
<comment type="caution">
    <text evidence="17">The sequence shown here is derived from an EMBL/GenBank/DDBJ whole genome shotgun (WGS) entry which is preliminary data.</text>
</comment>